<sequence>MGKIHIPAGHVTNGLQRMDQRLLLLSESPVFPRLTPPSHLLTPPSHLRMPPTLYLKPSLSLWRGHALALWVAQHGKHLFHELCSGVPVGTACILQRHSEAAGHLEFLPLF</sequence>
<reference evidence="1" key="1">
    <citation type="submission" date="2021-05" db="EMBL/GenBank/DDBJ databases">
        <authorList>
            <person name="Pan Q."/>
            <person name="Jouanno E."/>
            <person name="Zahm M."/>
            <person name="Klopp C."/>
            <person name="Cabau C."/>
            <person name="Louis A."/>
            <person name="Berthelot C."/>
            <person name="Parey E."/>
            <person name="Roest Crollius H."/>
            <person name="Montfort J."/>
            <person name="Robinson-Rechavi M."/>
            <person name="Bouchez O."/>
            <person name="Lampietro C."/>
            <person name="Lopez Roques C."/>
            <person name="Donnadieu C."/>
            <person name="Postlethwait J."/>
            <person name="Bobe J."/>
            <person name="Dillon D."/>
            <person name="Chandos A."/>
            <person name="von Hippel F."/>
            <person name="Guiguen Y."/>
        </authorList>
    </citation>
    <scope>NUCLEOTIDE SEQUENCE</scope>
    <source>
        <strain evidence="1">YG-Jan2019</strain>
    </source>
</reference>
<keyword evidence="2" id="KW-1185">Reference proteome</keyword>
<accession>A0ACC2G0E4</accession>
<proteinExistence type="predicted"/>
<comment type="caution">
    <text evidence="1">The sequence shown here is derived from an EMBL/GenBank/DDBJ whole genome shotgun (WGS) entry which is preliminary data.</text>
</comment>
<dbReference type="Proteomes" id="UP001157502">
    <property type="component" value="Chromosome 19"/>
</dbReference>
<gene>
    <name evidence="1" type="ORF">DPEC_G00225530</name>
</gene>
<evidence type="ECO:0000313" key="1">
    <source>
        <dbReference type="EMBL" id="KAJ7997109.1"/>
    </source>
</evidence>
<protein>
    <submittedName>
        <fullName evidence="1">Uncharacterized protein</fullName>
    </submittedName>
</protein>
<name>A0ACC2G0E4_DALPE</name>
<dbReference type="EMBL" id="CM055746">
    <property type="protein sequence ID" value="KAJ7997109.1"/>
    <property type="molecule type" value="Genomic_DNA"/>
</dbReference>
<organism evidence="1 2">
    <name type="scientific">Dallia pectoralis</name>
    <name type="common">Alaska blackfish</name>
    <dbReference type="NCBI Taxonomy" id="75939"/>
    <lineage>
        <taxon>Eukaryota</taxon>
        <taxon>Metazoa</taxon>
        <taxon>Chordata</taxon>
        <taxon>Craniata</taxon>
        <taxon>Vertebrata</taxon>
        <taxon>Euteleostomi</taxon>
        <taxon>Actinopterygii</taxon>
        <taxon>Neopterygii</taxon>
        <taxon>Teleostei</taxon>
        <taxon>Protacanthopterygii</taxon>
        <taxon>Esociformes</taxon>
        <taxon>Umbridae</taxon>
        <taxon>Dallia</taxon>
    </lineage>
</organism>
<evidence type="ECO:0000313" key="2">
    <source>
        <dbReference type="Proteomes" id="UP001157502"/>
    </source>
</evidence>